<reference evidence="1" key="1">
    <citation type="submission" date="2022-06" db="EMBL/GenBank/DDBJ databases">
        <title>Phylogenomic reconstructions and comparative analyses of Kickxellomycotina fungi.</title>
        <authorList>
            <person name="Reynolds N.K."/>
            <person name="Stajich J.E."/>
            <person name="Barry K."/>
            <person name="Grigoriev I.V."/>
            <person name="Crous P."/>
            <person name="Smith M.E."/>
        </authorList>
    </citation>
    <scope>NUCLEOTIDE SEQUENCE</scope>
    <source>
        <strain evidence="1">RSA 2271</strain>
    </source>
</reference>
<comment type="caution">
    <text evidence="1">The sequence shown here is derived from an EMBL/GenBank/DDBJ whole genome shotgun (WGS) entry which is preliminary data.</text>
</comment>
<sequence length="123" mass="13225">AEELAREFGSMFAGGLSVLPSLDGEELPTPRPAVVIGTVPATGLQIAFPDALFAEPGLALDMAYKPRITPLLAAAERHGWTTIPGVQVLIDQGVEQCERWTGFPAPYNVMHEAVMAYYNQQGN</sequence>
<feature type="non-terminal residue" evidence="1">
    <location>
        <position position="1"/>
    </location>
</feature>
<organism evidence="1 2">
    <name type="scientific">Spiromyces aspiralis</name>
    <dbReference type="NCBI Taxonomy" id="68401"/>
    <lineage>
        <taxon>Eukaryota</taxon>
        <taxon>Fungi</taxon>
        <taxon>Fungi incertae sedis</taxon>
        <taxon>Zoopagomycota</taxon>
        <taxon>Kickxellomycotina</taxon>
        <taxon>Kickxellomycetes</taxon>
        <taxon>Kickxellales</taxon>
        <taxon>Kickxellaceae</taxon>
        <taxon>Spiromyces</taxon>
    </lineage>
</organism>
<gene>
    <name evidence="1" type="ORF">EV182_004288</name>
</gene>
<evidence type="ECO:0000313" key="2">
    <source>
        <dbReference type="Proteomes" id="UP001145114"/>
    </source>
</evidence>
<dbReference type="Proteomes" id="UP001145114">
    <property type="component" value="Unassembled WGS sequence"/>
</dbReference>
<evidence type="ECO:0000313" key="1">
    <source>
        <dbReference type="EMBL" id="KAJ1673935.1"/>
    </source>
</evidence>
<proteinExistence type="predicted"/>
<accession>A0ACC1HD79</accession>
<name>A0ACC1HD79_9FUNG</name>
<protein>
    <submittedName>
        <fullName evidence="1">Uncharacterized protein</fullName>
    </submittedName>
</protein>
<keyword evidence="2" id="KW-1185">Reference proteome</keyword>
<dbReference type="EMBL" id="JAMZIH010006425">
    <property type="protein sequence ID" value="KAJ1673935.1"/>
    <property type="molecule type" value="Genomic_DNA"/>
</dbReference>